<evidence type="ECO:0000313" key="1">
    <source>
        <dbReference type="EMBL" id="CAB4915276.1"/>
    </source>
</evidence>
<organism evidence="1">
    <name type="scientific">freshwater metagenome</name>
    <dbReference type="NCBI Taxonomy" id="449393"/>
    <lineage>
        <taxon>unclassified sequences</taxon>
        <taxon>metagenomes</taxon>
        <taxon>ecological metagenomes</taxon>
    </lineage>
</organism>
<proteinExistence type="predicted"/>
<sequence length="135" mass="14680">MISDAEVDDHLSGHFGQPTKSATFTWGAREVHVRHWDSGRTGEGVDLYVTVGARMARSGLHATEFFIGLTPGQDAVAGPLAALWHYQDKHNVTRDHGHTVPVEEPLWPGTALNTMLVVRQADSVLPALAAGRQHI</sequence>
<protein>
    <submittedName>
        <fullName evidence="1">Unannotated protein</fullName>
    </submittedName>
</protein>
<dbReference type="EMBL" id="CAFBMW010000002">
    <property type="protein sequence ID" value="CAB4915276.1"/>
    <property type="molecule type" value="Genomic_DNA"/>
</dbReference>
<name>A0A6J7H8I9_9ZZZZ</name>
<accession>A0A6J7H8I9</accession>
<dbReference type="AlphaFoldDB" id="A0A6J7H8I9"/>
<gene>
    <name evidence="1" type="ORF">UFOPK3662_00255</name>
</gene>
<reference evidence="1" key="1">
    <citation type="submission" date="2020-05" db="EMBL/GenBank/DDBJ databases">
        <authorList>
            <person name="Chiriac C."/>
            <person name="Salcher M."/>
            <person name="Ghai R."/>
            <person name="Kavagutti S V."/>
        </authorList>
    </citation>
    <scope>NUCLEOTIDE SEQUENCE</scope>
</reference>